<keyword evidence="3 6" id="KW-0812">Transmembrane</keyword>
<dbReference type="PANTHER" id="PTHR42770:SF7">
    <property type="entry name" value="MEMBRANE PROTEIN"/>
    <property type="match status" value="1"/>
</dbReference>
<name>A0A6J7LET2_9ZZZZ</name>
<accession>A0A6J7LET2</accession>
<keyword evidence="2" id="KW-1003">Cell membrane</keyword>
<evidence type="ECO:0000256" key="3">
    <source>
        <dbReference type="ARBA" id="ARBA00022692"/>
    </source>
</evidence>
<feature type="transmembrane region" description="Helical" evidence="6">
    <location>
        <begin position="105"/>
        <end position="129"/>
    </location>
</feature>
<feature type="transmembrane region" description="Helical" evidence="6">
    <location>
        <begin position="355"/>
        <end position="374"/>
    </location>
</feature>
<evidence type="ECO:0000256" key="5">
    <source>
        <dbReference type="ARBA" id="ARBA00023136"/>
    </source>
</evidence>
<evidence type="ECO:0000256" key="4">
    <source>
        <dbReference type="ARBA" id="ARBA00022989"/>
    </source>
</evidence>
<dbReference type="Pfam" id="PF13520">
    <property type="entry name" value="AA_permease_2"/>
    <property type="match status" value="1"/>
</dbReference>
<dbReference type="InterPro" id="IPR002293">
    <property type="entry name" value="AA/rel_permease1"/>
</dbReference>
<dbReference type="PANTHER" id="PTHR42770">
    <property type="entry name" value="AMINO ACID TRANSPORTER-RELATED"/>
    <property type="match status" value="1"/>
</dbReference>
<feature type="transmembrane region" description="Helical" evidence="6">
    <location>
        <begin position="31"/>
        <end position="54"/>
    </location>
</feature>
<reference evidence="7" key="1">
    <citation type="submission" date="2020-05" db="EMBL/GenBank/DDBJ databases">
        <authorList>
            <person name="Chiriac C."/>
            <person name="Salcher M."/>
            <person name="Ghai R."/>
            <person name="Kavagutti S V."/>
        </authorList>
    </citation>
    <scope>NUCLEOTIDE SEQUENCE</scope>
</reference>
<comment type="subcellular location">
    <subcellularLocation>
        <location evidence="1">Cell membrane</location>
        <topology evidence="1">Multi-pass membrane protein</topology>
    </subcellularLocation>
</comment>
<dbReference type="GO" id="GO:0005886">
    <property type="term" value="C:plasma membrane"/>
    <property type="evidence" value="ECO:0007669"/>
    <property type="project" value="UniProtKB-SubCell"/>
</dbReference>
<feature type="transmembrane region" description="Helical" evidence="6">
    <location>
        <begin position="460"/>
        <end position="479"/>
    </location>
</feature>
<gene>
    <name evidence="7" type="ORF">UFOPK3773_02493</name>
</gene>
<evidence type="ECO:0000256" key="1">
    <source>
        <dbReference type="ARBA" id="ARBA00004651"/>
    </source>
</evidence>
<feature type="transmembrane region" description="Helical" evidence="6">
    <location>
        <begin position="433"/>
        <end position="454"/>
    </location>
</feature>
<feature type="transmembrane region" description="Helical" evidence="6">
    <location>
        <begin position="175"/>
        <end position="193"/>
    </location>
</feature>
<evidence type="ECO:0000313" key="7">
    <source>
        <dbReference type="EMBL" id="CAB4966195.1"/>
    </source>
</evidence>
<dbReference type="GO" id="GO:0022857">
    <property type="term" value="F:transmembrane transporter activity"/>
    <property type="evidence" value="ECO:0007669"/>
    <property type="project" value="InterPro"/>
</dbReference>
<feature type="transmembrane region" description="Helical" evidence="6">
    <location>
        <begin position="394"/>
        <end position="421"/>
    </location>
</feature>
<dbReference type="PIRSF" id="PIRSF006060">
    <property type="entry name" value="AA_transporter"/>
    <property type="match status" value="1"/>
</dbReference>
<keyword evidence="5 6" id="KW-0472">Membrane</keyword>
<protein>
    <submittedName>
        <fullName evidence="7">Unannotated protein</fullName>
    </submittedName>
</protein>
<feature type="transmembrane region" description="Helical" evidence="6">
    <location>
        <begin position="149"/>
        <end position="168"/>
    </location>
</feature>
<sequence length="502" mass="52004">MESTQTGDAGVRLGGEKGPKLTLVDAVAQSVGFMGPVFSMAFLVPLVVGIISVTGNGAGIAAPLSVLIAAIGVLAIAWIVAQYAKRIHAAGALYDYVSDGLGSKIGAAAGFLYYVGLLFLGAGILVLIAGTIHDTLAAEFGFEALSTQVWAILLLALVVATMFFGVALSTRTQLVLALLGIATVLLFALHVIVQVGADNKVGEAFSPSSAPNGWAGIAFGIVYGVLLFTGFETSANLGEETSNPKRDIPRAVIGSVVIVGLFYLLVTYAQIAGYGFSLDAIGTNAGAPLFGLAAPSDAGGYGSVLIGRWLELVVVLDMIAVLLGISVAASRGIFAMARDHRFPSTFSQVSRRGTPFNAGIAVVVFYLVFAVLTFTQESLLAILGPDGEPAFPHYFSMFSWASAFGGLALAVIYFLLCLGGIRGLRDANPALKWVAVIVGLLVTAAAIFGGVYQVQAPTLYSVYAIVVVLVIGLILAFVIPGKPADLTTFDELTSSEQGPQKL</sequence>
<feature type="transmembrane region" description="Helical" evidence="6">
    <location>
        <begin position="312"/>
        <end position="334"/>
    </location>
</feature>
<feature type="transmembrane region" description="Helical" evidence="6">
    <location>
        <begin position="60"/>
        <end position="84"/>
    </location>
</feature>
<feature type="transmembrane region" description="Helical" evidence="6">
    <location>
        <begin position="213"/>
        <end position="231"/>
    </location>
</feature>
<evidence type="ECO:0000256" key="6">
    <source>
        <dbReference type="SAM" id="Phobius"/>
    </source>
</evidence>
<organism evidence="7">
    <name type="scientific">freshwater metagenome</name>
    <dbReference type="NCBI Taxonomy" id="449393"/>
    <lineage>
        <taxon>unclassified sequences</taxon>
        <taxon>metagenomes</taxon>
        <taxon>ecological metagenomes</taxon>
    </lineage>
</organism>
<keyword evidence="4 6" id="KW-1133">Transmembrane helix</keyword>
<proteinExistence type="predicted"/>
<dbReference type="AlphaFoldDB" id="A0A6J7LET2"/>
<evidence type="ECO:0000256" key="2">
    <source>
        <dbReference type="ARBA" id="ARBA00022475"/>
    </source>
</evidence>
<feature type="transmembrane region" description="Helical" evidence="6">
    <location>
        <begin position="251"/>
        <end position="271"/>
    </location>
</feature>
<dbReference type="EMBL" id="CAFBNF010000438">
    <property type="protein sequence ID" value="CAB4966195.1"/>
    <property type="molecule type" value="Genomic_DNA"/>
</dbReference>
<dbReference type="Gene3D" id="1.20.1740.10">
    <property type="entry name" value="Amino acid/polyamine transporter I"/>
    <property type="match status" value="1"/>
</dbReference>
<dbReference type="InterPro" id="IPR050367">
    <property type="entry name" value="APC_superfamily"/>
</dbReference>